<evidence type="ECO:0000313" key="1">
    <source>
        <dbReference type="EMBL" id="KAH3710824.1"/>
    </source>
</evidence>
<organism evidence="1 2">
    <name type="scientific">Dreissena polymorpha</name>
    <name type="common">Zebra mussel</name>
    <name type="synonym">Mytilus polymorpha</name>
    <dbReference type="NCBI Taxonomy" id="45954"/>
    <lineage>
        <taxon>Eukaryota</taxon>
        <taxon>Metazoa</taxon>
        <taxon>Spiralia</taxon>
        <taxon>Lophotrochozoa</taxon>
        <taxon>Mollusca</taxon>
        <taxon>Bivalvia</taxon>
        <taxon>Autobranchia</taxon>
        <taxon>Heteroconchia</taxon>
        <taxon>Euheterodonta</taxon>
        <taxon>Imparidentia</taxon>
        <taxon>Neoheterodontei</taxon>
        <taxon>Myida</taxon>
        <taxon>Dreissenoidea</taxon>
        <taxon>Dreissenidae</taxon>
        <taxon>Dreissena</taxon>
    </lineage>
</organism>
<reference evidence="1" key="2">
    <citation type="submission" date="2020-11" db="EMBL/GenBank/DDBJ databases">
        <authorList>
            <person name="McCartney M.A."/>
            <person name="Auch B."/>
            <person name="Kono T."/>
            <person name="Mallez S."/>
            <person name="Becker A."/>
            <person name="Gohl D.M."/>
            <person name="Silverstein K.A.T."/>
            <person name="Koren S."/>
            <person name="Bechman K.B."/>
            <person name="Herman A."/>
            <person name="Abrahante J.E."/>
            <person name="Garbe J."/>
        </authorList>
    </citation>
    <scope>NUCLEOTIDE SEQUENCE</scope>
    <source>
        <strain evidence="1">Duluth1</strain>
        <tissue evidence="1">Whole animal</tissue>
    </source>
</reference>
<name>A0A9D4BVJ9_DREPO</name>
<proteinExistence type="predicted"/>
<dbReference type="AlphaFoldDB" id="A0A9D4BVJ9"/>
<dbReference type="Proteomes" id="UP000828390">
    <property type="component" value="Unassembled WGS sequence"/>
</dbReference>
<dbReference type="EMBL" id="JAIWYP010000014">
    <property type="protein sequence ID" value="KAH3710824.1"/>
    <property type="molecule type" value="Genomic_DNA"/>
</dbReference>
<keyword evidence="2" id="KW-1185">Reference proteome</keyword>
<reference evidence="1" key="1">
    <citation type="journal article" date="2019" name="bioRxiv">
        <title>The Genome of the Zebra Mussel, Dreissena polymorpha: A Resource for Invasive Species Research.</title>
        <authorList>
            <person name="McCartney M.A."/>
            <person name="Auch B."/>
            <person name="Kono T."/>
            <person name="Mallez S."/>
            <person name="Zhang Y."/>
            <person name="Obille A."/>
            <person name="Becker A."/>
            <person name="Abrahante J.E."/>
            <person name="Garbe J."/>
            <person name="Badalamenti J.P."/>
            <person name="Herman A."/>
            <person name="Mangelson H."/>
            <person name="Liachko I."/>
            <person name="Sullivan S."/>
            <person name="Sone E.D."/>
            <person name="Koren S."/>
            <person name="Silverstein K.A.T."/>
            <person name="Beckman K.B."/>
            <person name="Gohl D.M."/>
        </authorList>
    </citation>
    <scope>NUCLEOTIDE SEQUENCE</scope>
    <source>
        <strain evidence="1">Duluth1</strain>
        <tissue evidence="1">Whole animal</tissue>
    </source>
</reference>
<comment type="caution">
    <text evidence="1">The sequence shown here is derived from an EMBL/GenBank/DDBJ whole genome shotgun (WGS) entry which is preliminary data.</text>
</comment>
<protein>
    <submittedName>
        <fullName evidence="1">Uncharacterized protein</fullName>
    </submittedName>
</protein>
<sequence length="52" mass="5889">MHKGAASVCDEDHHKDRDCERIMNCSECVATYPYFKNAPKVCGYCIMLFSIG</sequence>
<accession>A0A9D4BVJ9</accession>
<gene>
    <name evidence="1" type="ORF">DPMN_070319</name>
</gene>
<evidence type="ECO:0000313" key="2">
    <source>
        <dbReference type="Proteomes" id="UP000828390"/>
    </source>
</evidence>